<reference evidence="10" key="2">
    <citation type="submission" date="2023-06" db="EMBL/GenBank/DDBJ databases">
        <authorList>
            <person name="Swenson N.G."/>
            <person name="Wegrzyn J.L."/>
            <person name="Mcevoy S.L."/>
        </authorList>
    </citation>
    <scope>NUCLEOTIDE SEQUENCE</scope>
    <source>
        <strain evidence="10">NS2018</strain>
        <tissue evidence="10">Leaf</tissue>
    </source>
</reference>
<evidence type="ECO:0000256" key="1">
    <source>
        <dbReference type="ARBA" id="ARBA00004191"/>
    </source>
</evidence>
<protein>
    <recommendedName>
        <fullName evidence="12">Polygalacturonase</fullName>
    </recommendedName>
</protein>
<dbReference type="GO" id="GO:0004650">
    <property type="term" value="F:polygalacturonase activity"/>
    <property type="evidence" value="ECO:0007669"/>
    <property type="project" value="InterPro"/>
</dbReference>
<accession>A0AA39RG96</accession>
<comment type="similarity">
    <text evidence="2 8">Belongs to the glycosyl hydrolase 28 family.</text>
</comment>
<name>A0AA39RG96_ACESA</name>
<keyword evidence="5 8" id="KW-0378">Hydrolase</keyword>
<evidence type="ECO:0000313" key="11">
    <source>
        <dbReference type="Proteomes" id="UP001168877"/>
    </source>
</evidence>
<evidence type="ECO:0008006" key="12">
    <source>
        <dbReference type="Google" id="ProtNLM"/>
    </source>
</evidence>
<dbReference type="GO" id="GO:0071555">
    <property type="term" value="P:cell wall organization"/>
    <property type="evidence" value="ECO:0007669"/>
    <property type="project" value="UniProtKB-KW"/>
</dbReference>
<keyword evidence="9" id="KW-0812">Transmembrane</keyword>
<reference evidence="10" key="1">
    <citation type="journal article" date="2022" name="Plant J.">
        <title>Strategies of tolerance reflected in two North American maple genomes.</title>
        <authorList>
            <person name="McEvoy S.L."/>
            <person name="Sezen U.U."/>
            <person name="Trouern-Trend A."/>
            <person name="McMahon S.M."/>
            <person name="Schaberg P.G."/>
            <person name="Yang J."/>
            <person name="Wegrzyn J.L."/>
            <person name="Swenson N.G."/>
        </authorList>
    </citation>
    <scope>NUCLEOTIDE SEQUENCE</scope>
    <source>
        <strain evidence="10">NS2018</strain>
    </source>
</reference>
<evidence type="ECO:0000256" key="8">
    <source>
        <dbReference type="RuleBase" id="RU361169"/>
    </source>
</evidence>
<keyword evidence="7" id="KW-0961">Cell wall biogenesis/degradation</keyword>
<feature type="transmembrane region" description="Helical" evidence="9">
    <location>
        <begin position="198"/>
        <end position="219"/>
    </location>
</feature>
<dbReference type="GO" id="GO:0005975">
    <property type="term" value="P:carbohydrate metabolic process"/>
    <property type="evidence" value="ECO:0007669"/>
    <property type="project" value="InterPro"/>
</dbReference>
<gene>
    <name evidence="10" type="ORF">LWI29_023373</name>
</gene>
<proteinExistence type="inferred from homology"/>
<evidence type="ECO:0000256" key="9">
    <source>
        <dbReference type="SAM" id="Phobius"/>
    </source>
</evidence>
<comment type="caution">
    <text evidence="10">The sequence shown here is derived from an EMBL/GenBank/DDBJ whole genome shotgun (WGS) entry which is preliminary data.</text>
</comment>
<dbReference type="SUPFAM" id="SSF51126">
    <property type="entry name" value="Pectin lyase-like"/>
    <property type="match status" value="4"/>
</dbReference>
<dbReference type="Pfam" id="PF00295">
    <property type="entry name" value="Glyco_hydro_28"/>
    <property type="match status" value="1"/>
</dbReference>
<dbReference type="PANTHER" id="PTHR31375">
    <property type="match status" value="1"/>
</dbReference>
<keyword evidence="9" id="KW-1133">Transmembrane helix</keyword>
<evidence type="ECO:0000256" key="5">
    <source>
        <dbReference type="ARBA" id="ARBA00022801"/>
    </source>
</evidence>
<evidence type="ECO:0000256" key="4">
    <source>
        <dbReference type="ARBA" id="ARBA00022525"/>
    </source>
</evidence>
<keyword evidence="9" id="KW-0472">Membrane</keyword>
<evidence type="ECO:0000313" key="10">
    <source>
        <dbReference type="EMBL" id="KAK0571907.1"/>
    </source>
</evidence>
<keyword evidence="4" id="KW-0964">Secreted</keyword>
<evidence type="ECO:0000256" key="2">
    <source>
        <dbReference type="ARBA" id="ARBA00008834"/>
    </source>
</evidence>
<sequence length="368" mass="40155">MQDFVPGVLIIFYVYIVVVTSSLMINIGESQRIFNVVDYGAVGDGQTDDSTILGKIVAPASIQAWKDCKSKCWLRFDYVNGLIMRGSGTIDGRGSAWWKDFGPGVLITFYVYIVVVTSSLMINIGESQRIFNVVDYGAVGDGQTDDSPILGKIVAPASIQAWKDCKSKCWLRFDYVNGLIMRGSGTIDGRGSAWWKDFGPGVLITFYVYIVVVTSSLMINIGESQRIFNVVDYGAVGDGQTDDSPILGKIVAPASIQAWKDCKSKCWLWFNYVNGLIMRGSGTIDGRGPAWWKTDSIQVNYVSFVNVHGTSASEQAITLDCSSSVKGCTNIVMKQVNITSSKPGNEIRALCKNAHGIFESTTPHVSCS</sequence>
<dbReference type="Proteomes" id="UP001168877">
    <property type="component" value="Unassembled WGS sequence"/>
</dbReference>
<organism evidence="10 11">
    <name type="scientific">Acer saccharum</name>
    <name type="common">Sugar maple</name>
    <dbReference type="NCBI Taxonomy" id="4024"/>
    <lineage>
        <taxon>Eukaryota</taxon>
        <taxon>Viridiplantae</taxon>
        <taxon>Streptophyta</taxon>
        <taxon>Embryophyta</taxon>
        <taxon>Tracheophyta</taxon>
        <taxon>Spermatophyta</taxon>
        <taxon>Magnoliopsida</taxon>
        <taxon>eudicotyledons</taxon>
        <taxon>Gunneridae</taxon>
        <taxon>Pentapetalae</taxon>
        <taxon>rosids</taxon>
        <taxon>malvids</taxon>
        <taxon>Sapindales</taxon>
        <taxon>Sapindaceae</taxon>
        <taxon>Hippocastanoideae</taxon>
        <taxon>Acereae</taxon>
        <taxon>Acer</taxon>
    </lineage>
</organism>
<keyword evidence="6 8" id="KW-0326">Glycosidase</keyword>
<dbReference type="InterPro" id="IPR000743">
    <property type="entry name" value="Glyco_hydro_28"/>
</dbReference>
<dbReference type="EMBL" id="JAUESC010000388">
    <property type="protein sequence ID" value="KAK0571907.1"/>
    <property type="molecule type" value="Genomic_DNA"/>
</dbReference>
<dbReference type="Gene3D" id="2.160.20.10">
    <property type="entry name" value="Single-stranded right-handed beta-helix, Pectin lyase-like"/>
    <property type="match status" value="4"/>
</dbReference>
<keyword evidence="3" id="KW-0134">Cell wall</keyword>
<dbReference type="AlphaFoldDB" id="A0AA39RG96"/>
<dbReference type="InterPro" id="IPR012334">
    <property type="entry name" value="Pectin_lyas_fold"/>
</dbReference>
<dbReference type="InterPro" id="IPR011050">
    <property type="entry name" value="Pectin_lyase_fold/virulence"/>
</dbReference>
<evidence type="ECO:0000256" key="7">
    <source>
        <dbReference type="ARBA" id="ARBA00023316"/>
    </source>
</evidence>
<feature type="transmembrane region" description="Helical" evidence="9">
    <location>
        <begin position="101"/>
        <end position="122"/>
    </location>
</feature>
<comment type="subcellular location">
    <subcellularLocation>
        <location evidence="1">Secreted</location>
        <location evidence="1">Cell wall</location>
    </subcellularLocation>
</comment>
<evidence type="ECO:0000256" key="3">
    <source>
        <dbReference type="ARBA" id="ARBA00022512"/>
    </source>
</evidence>
<keyword evidence="11" id="KW-1185">Reference proteome</keyword>
<evidence type="ECO:0000256" key="6">
    <source>
        <dbReference type="ARBA" id="ARBA00023295"/>
    </source>
</evidence>
<feature type="transmembrane region" description="Helical" evidence="9">
    <location>
        <begin position="6"/>
        <end position="25"/>
    </location>
</feature>